<keyword evidence="1" id="KW-0812">Transmembrane</keyword>
<keyword evidence="1" id="KW-0472">Membrane</keyword>
<gene>
    <name evidence="2" type="ORF">EJ05DRAFT_282635</name>
</gene>
<dbReference type="Pfam" id="PF20345">
    <property type="entry name" value="DUF6640"/>
    <property type="match status" value="1"/>
</dbReference>
<accession>A0A6A6WEB6</accession>
<dbReference type="InterPro" id="IPR046580">
    <property type="entry name" value="DUF6640"/>
</dbReference>
<keyword evidence="1" id="KW-1133">Transmembrane helix</keyword>
<feature type="transmembrane region" description="Helical" evidence="1">
    <location>
        <begin position="44"/>
        <end position="63"/>
    </location>
</feature>
<feature type="transmembrane region" description="Helical" evidence="1">
    <location>
        <begin position="102"/>
        <end position="121"/>
    </location>
</feature>
<dbReference type="GeneID" id="54481506"/>
<name>A0A6A6WEB6_9PEZI</name>
<dbReference type="PROSITE" id="PS51257">
    <property type="entry name" value="PROKAR_LIPOPROTEIN"/>
    <property type="match status" value="1"/>
</dbReference>
<evidence type="ECO:0000256" key="1">
    <source>
        <dbReference type="SAM" id="Phobius"/>
    </source>
</evidence>
<organism evidence="2 3">
    <name type="scientific">Pseudovirgaria hyperparasitica</name>
    <dbReference type="NCBI Taxonomy" id="470096"/>
    <lineage>
        <taxon>Eukaryota</taxon>
        <taxon>Fungi</taxon>
        <taxon>Dikarya</taxon>
        <taxon>Ascomycota</taxon>
        <taxon>Pezizomycotina</taxon>
        <taxon>Dothideomycetes</taxon>
        <taxon>Dothideomycetes incertae sedis</taxon>
        <taxon>Acrospermales</taxon>
        <taxon>Acrospermaceae</taxon>
        <taxon>Pseudovirgaria</taxon>
    </lineage>
</organism>
<feature type="transmembrane region" description="Helical" evidence="1">
    <location>
        <begin position="133"/>
        <end position="154"/>
    </location>
</feature>
<dbReference type="Proteomes" id="UP000799437">
    <property type="component" value="Unassembled WGS sequence"/>
</dbReference>
<protein>
    <submittedName>
        <fullName evidence="2">Uncharacterized protein</fullName>
    </submittedName>
</protein>
<proteinExistence type="predicted"/>
<evidence type="ECO:0000313" key="3">
    <source>
        <dbReference type="Proteomes" id="UP000799437"/>
    </source>
</evidence>
<dbReference type="RefSeq" id="XP_033602825.1">
    <property type="nucleotide sequence ID" value="XM_033740452.1"/>
</dbReference>
<dbReference type="EMBL" id="ML996568">
    <property type="protein sequence ID" value="KAF2760374.1"/>
    <property type="molecule type" value="Genomic_DNA"/>
</dbReference>
<dbReference type="AlphaFoldDB" id="A0A6A6WEB6"/>
<sequence>MSTLGRALLTTTAIITSTGCYIADWNATHIYNPLWLPHAKFHNAQTMAMGLVLGLLTFYYTHASPSPLLAVKKAAKSRDSTAGHEEEALALSREMRLHQLRFAVVCGSLYWVTQLMAWVYPEVAAVDPPASKWFFPQAGVSAVVLAITAAGWHYEKKAIMGL</sequence>
<keyword evidence="3" id="KW-1185">Reference proteome</keyword>
<evidence type="ECO:0000313" key="2">
    <source>
        <dbReference type="EMBL" id="KAF2760374.1"/>
    </source>
</evidence>
<reference evidence="2" key="1">
    <citation type="journal article" date="2020" name="Stud. Mycol.">
        <title>101 Dothideomycetes genomes: a test case for predicting lifestyles and emergence of pathogens.</title>
        <authorList>
            <person name="Haridas S."/>
            <person name="Albert R."/>
            <person name="Binder M."/>
            <person name="Bloem J."/>
            <person name="Labutti K."/>
            <person name="Salamov A."/>
            <person name="Andreopoulos B."/>
            <person name="Baker S."/>
            <person name="Barry K."/>
            <person name="Bills G."/>
            <person name="Bluhm B."/>
            <person name="Cannon C."/>
            <person name="Castanera R."/>
            <person name="Culley D."/>
            <person name="Daum C."/>
            <person name="Ezra D."/>
            <person name="Gonzalez J."/>
            <person name="Henrissat B."/>
            <person name="Kuo A."/>
            <person name="Liang C."/>
            <person name="Lipzen A."/>
            <person name="Lutzoni F."/>
            <person name="Magnuson J."/>
            <person name="Mondo S."/>
            <person name="Nolan M."/>
            <person name="Ohm R."/>
            <person name="Pangilinan J."/>
            <person name="Park H.-J."/>
            <person name="Ramirez L."/>
            <person name="Alfaro M."/>
            <person name="Sun H."/>
            <person name="Tritt A."/>
            <person name="Yoshinaga Y."/>
            <person name="Zwiers L.-H."/>
            <person name="Turgeon B."/>
            <person name="Goodwin S."/>
            <person name="Spatafora J."/>
            <person name="Crous P."/>
            <person name="Grigoriev I."/>
        </authorList>
    </citation>
    <scope>NUCLEOTIDE SEQUENCE</scope>
    <source>
        <strain evidence="2">CBS 121739</strain>
    </source>
</reference>
<dbReference type="OrthoDB" id="2819018at2759"/>